<dbReference type="Proteomes" id="UP001290455">
    <property type="component" value="Unassembled WGS sequence"/>
</dbReference>
<dbReference type="PANTHER" id="PTHR42913">
    <property type="entry name" value="APOPTOSIS-INDUCING FACTOR 1"/>
    <property type="match status" value="1"/>
</dbReference>
<dbReference type="Gene3D" id="3.50.50.100">
    <property type="match status" value="1"/>
</dbReference>
<reference evidence="7 8" key="1">
    <citation type="submission" date="2023-11" db="EMBL/GenBank/DDBJ databases">
        <title>Bacillus jintuensis, isolated from a mudflat on the Beibu Gulf coast.</title>
        <authorList>
            <person name="Li M."/>
        </authorList>
    </citation>
    <scope>NUCLEOTIDE SEQUENCE [LARGE SCALE GENOMIC DNA]</scope>
    <source>
        <strain evidence="7 8">31A1R</strain>
    </source>
</reference>
<accession>A0ABU5IWD2</accession>
<dbReference type="Pfam" id="PF07992">
    <property type="entry name" value="Pyr_redox_2"/>
    <property type="match status" value="1"/>
</dbReference>
<evidence type="ECO:0000256" key="2">
    <source>
        <dbReference type="ARBA" id="ARBA00005272"/>
    </source>
</evidence>
<dbReference type="SUPFAM" id="SSF51905">
    <property type="entry name" value="FAD/NAD(P)-binding domain"/>
    <property type="match status" value="1"/>
</dbReference>
<evidence type="ECO:0000313" key="7">
    <source>
        <dbReference type="EMBL" id="MDZ5471469.1"/>
    </source>
</evidence>
<evidence type="ECO:0000256" key="4">
    <source>
        <dbReference type="ARBA" id="ARBA00022827"/>
    </source>
</evidence>
<dbReference type="EMBL" id="JAXOFX010000003">
    <property type="protein sequence ID" value="MDZ5471469.1"/>
    <property type="molecule type" value="Genomic_DNA"/>
</dbReference>
<comment type="caution">
    <text evidence="7">The sequence shown here is derived from an EMBL/GenBank/DDBJ whole genome shotgun (WGS) entry which is preliminary data.</text>
</comment>
<gene>
    <name evidence="7" type="ORF">SM124_06880</name>
</gene>
<keyword evidence="5" id="KW-0560">Oxidoreductase</keyword>
<dbReference type="PRINTS" id="PR00368">
    <property type="entry name" value="FADPNR"/>
</dbReference>
<keyword evidence="8" id="KW-1185">Reference proteome</keyword>
<dbReference type="RefSeq" id="WP_322445762.1">
    <property type="nucleotide sequence ID" value="NZ_JAXOFX010000003.1"/>
</dbReference>
<dbReference type="PANTHER" id="PTHR42913:SF3">
    <property type="entry name" value="64 KDA MITOCHONDRIAL NADH DEHYDROGENASE (EUROFUNG)"/>
    <property type="match status" value="1"/>
</dbReference>
<comment type="cofactor">
    <cofactor evidence="1">
        <name>FAD</name>
        <dbReference type="ChEBI" id="CHEBI:57692"/>
    </cofactor>
</comment>
<proteinExistence type="inferred from homology"/>
<name>A0ABU5IWD2_9BACI</name>
<dbReference type="InterPro" id="IPR023753">
    <property type="entry name" value="FAD/NAD-binding_dom"/>
</dbReference>
<feature type="domain" description="FAD/NAD(P)-binding" evidence="6">
    <location>
        <begin position="8"/>
        <end position="307"/>
    </location>
</feature>
<evidence type="ECO:0000313" key="8">
    <source>
        <dbReference type="Proteomes" id="UP001290455"/>
    </source>
</evidence>
<protein>
    <submittedName>
        <fullName evidence="7">FAD-dependent oxidoreductase</fullName>
    </submittedName>
</protein>
<dbReference type="InterPro" id="IPR051169">
    <property type="entry name" value="NADH-Q_oxidoreductase"/>
</dbReference>
<dbReference type="InterPro" id="IPR036188">
    <property type="entry name" value="FAD/NAD-bd_sf"/>
</dbReference>
<organism evidence="7 8">
    <name type="scientific">Robertmurraya mangrovi</name>
    <dbReference type="NCBI Taxonomy" id="3098077"/>
    <lineage>
        <taxon>Bacteria</taxon>
        <taxon>Bacillati</taxon>
        <taxon>Bacillota</taxon>
        <taxon>Bacilli</taxon>
        <taxon>Bacillales</taxon>
        <taxon>Bacillaceae</taxon>
        <taxon>Robertmurraya</taxon>
    </lineage>
</organism>
<sequence length="388" mass="43508">MTNKIQTFVIVGGGYAGINLLKKLRKVFNNELSNGDIRVVLVDKNVYHFKKVKLFKGIVEEEVSNLQIPLTNYGDQSIEFLQGEVFTIQPEKQQLLIRTNSDEIIQLDYDKLILATGSVGCKVDPQKGGIVLNNMREAKRIRTEILNQLSSSRTVKIAIAGAGITGIETAAEISTWLNKEMRIKGVQNKTIEVILINSKHKLLSEVPNQVSTKLEKRLNKLGVKVLHNQRVDSYLDSKLILSDETLLEVDMCIWTVGLEPHPCLKNFGLPLTEEGKLKVDSWYRVQEVENIYSIGDCVHVVDPSSGLYAEMSCKEAIAQAQRLAKVIKAEIEGTESNPHQNYPSLLCIGLGPEDGLVWAKKWGIDFILTGKVAERVREYTWEYASLSQ</sequence>
<evidence type="ECO:0000256" key="5">
    <source>
        <dbReference type="ARBA" id="ARBA00023002"/>
    </source>
</evidence>
<keyword evidence="4" id="KW-0274">FAD</keyword>
<evidence type="ECO:0000256" key="3">
    <source>
        <dbReference type="ARBA" id="ARBA00022630"/>
    </source>
</evidence>
<keyword evidence="3" id="KW-0285">Flavoprotein</keyword>
<evidence type="ECO:0000259" key="6">
    <source>
        <dbReference type="Pfam" id="PF07992"/>
    </source>
</evidence>
<evidence type="ECO:0000256" key="1">
    <source>
        <dbReference type="ARBA" id="ARBA00001974"/>
    </source>
</evidence>
<comment type="similarity">
    <text evidence="2">Belongs to the NADH dehydrogenase family.</text>
</comment>